<dbReference type="Gene3D" id="1.10.510.10">
    <property type="entry name" value="Transferase(Phosphotransferase) domain 1"/>
    <property type="match status" value="1"/>
</dbReference>
<accession>A0A395I2K0</accession>
<dbReference type="RefSeq" id="XP_025553321.1">
    <property type="nucleotide sequence ID" value="XM_025697589.1"/>
</dbReference>
<dbReference type="InterPro" id="IPR011009">
    <property type="entry name" value="Kinase-like_dom_sf"/>
</dbReference>
<feature type="domain" description="Protein kinase" evidence="1">
    <location>
        <begin position="156"/>
        <end position="326"/>
    </location>
</feature>
<dbReference type="PROSITE" id="PS50011">
    <property type="entry name" value="PROTEIN_KINASE_DOM"/>
    <property type="match status" value="1"/>
</dbReference>
<dbReference type="GO" id="GO:0005524">
    <property type="term" value="F:ATP binding"/>
    <property type="evidence" value="ECO:0007669"/>
    <property type="project" value="InterPro"/>
</dbReference>
<gene>
    <name evidence="2" type="ORF">BO97DRAFT_433270</name>
</gene>
<organism evidence="2 3">
    <name type="scientific">Aspergillus homomorphus (strain CBS 101889)</name>
    <dbReference type="NCBI Taxonomy" id="1450537"/>
    <lineage>
        <taxon>Eukaryota</taxon>
        <taxon>Fungi</taxon>
        <taxon>Dikarya</taxon>
        <taxon>Ascomycota</taxon>
        <taxon>Pezizomycotina</taxon>
        <taxon>Eurotiomycetes</taxon>
        <taxon>Eurotiomycetidae</taxon>
        <taxon>Eurotiales</taxon>
        <taxon>Aspergillaceae</taxon>
        <taxon>Aspergillus</taxon>
        <taxon>Aspergillus subgen. Circumdati</taxon>
    </lineage>
</organism>
<evidence type="ECO:0000259" key="1">
    <source>
        <dbReference type="PROSITE" id="PS50011"/>
    </source>
</evidence>
<keyword evidence="3" id="KW-1185">Reference proteome</keyword>
<protein>
    <recommendedName>
        <fullName evidence="1">Protein kinase domain-containing protein</fullName>
    </recommendedName>
</protein>
<proteinExistence type="predicted"/>
<reference evidence="2 3" key="1">
    <citation type="submission" date="2018-02" db="EMBL/GenBank/DDBJ databases">
        <title>The genomes of Aspergillus section Nigri reveals drivers in fungal speciation.</title>
        <authorList>
            <consortium name="DOE Joint Genome Institute"/>
            <person name="Vesth T.C."/>
            <person name="Nybo J."/>
            <person name="Theobald S."/>
            <person name="Brandl J."/>
            <person name="Frisvad J.C."/>
            <person name="Nielsen K.F."/>
            <person name="Lyhne E.K."/>
            <person name="Kogle M.E."/>
            <person name="Kuo A."/>
            <person name="Riley R."/>
            <person name="Clum A."/>
            <person name="Nolan M."/>
            <person name="Lipzen A."/>
            <person name="Salamov A."/>
            <person name="Henrissat B."/>
            <person name="Wiebenga A."/>
            <person name="De vries R.P."/>
            <person name="Grigoriev I.V."/>
            <person name="Mortensen U.H."/>
            <person name="Andersen M.R."/>
            <person name="Baker S.E."/>
        </authorList>
    </citation>
    <scope>NUCLEOTIDE SEQUENCE [LARGE SCALE GENOMIC DNA]</scope>
    <source>
        <strain evidence="2 3">CBS 101889</strain>
    </source>
</reference>
<dbReference type="EMBL" id="KZ824276">
    <property type="protein sequence ID" value="RAL14167.1"/>
    <property type="molecule type" value="Genomic_DNA"/>
</dbReference>
<dbReference type="AlphaFoldDB" id="A0A395I2K0"/>
<evidence type="ECO:0000313" key="2">
    <source>
        <dbReference type="EMBL" id="RAL14167.1"/>
    </source>
</evidence>
<dbReference type="SUPFAM" id="SSF56112">
    <property type="entry name" value="Protein kinase-like (PK-like)"/>
    <property type="match status" value="1"/>
</dbReference>
<dbReference type="GeneID" id="37201878"/>
<dbReference type="Proteomes" id="UP000248961">
    <property type="component" value="Unassembled WGS sequence"/>
</dbReference>
<sequence>MASHNVPWQLREFFFGRFDKMSRITVVCNGNCFQIQLSPSNFCQSPLALETYTHFMDAVCDDEDYRLSYAAEEDLHHWALTPFLPMFAQTTPTPPNQQPLTLRDYLSPEIYRYSLYAVNERLEPRLDYDVPTQPCVAGVDPGDITLHHTWRQFVPESIELCVSDHDEGLSQLPRKVLADGTVCFFKPVDYDDKRAAIREMGVYKEMKAQGISDEAHAPHFIGVVCEEQNARIIGLLLSWVDCGNRTLECALRPDTPLTLRTKWDQQVTTALACLHDAGIVWGDVKAANVLIDNNENAWVVDKDQMETIQGDTAGLVKIKELIHATR</sequence>
<evidence type="ECO:0000313" key="3">
    <source>
        <dbReference type="Proteomes" id="UP000248961"/>
    </source>
</evidence>
<dbReference type="OrthoDB" id="4062651at2759"/>
<dbReference type="VEuPathDB" id="FungiDB:BO97DRAFT_433270"/>
<dbReference type="GO" id="GO:0004672">
    <property type="term" value="F:protein kinase activity"/>
    <property type="evidence" value="ECO:0007669"/>
    <property type="project" value="InterPro"/>
</dbReference>
<dbReference type="InterPro" id="IPR000719">
    <property type="entry name" value="Prot_kinase_dom"/>
</dbReference>
<dbReference type="STRING" id="1450537.A0A395I2K0"/>
<name>A0A395I2K0_ASPHC</name>